<gene>
    <name evidence="2" type="ORF">PCON_01210</name>
</gene>
<dbReference type="OrthoDB" id="9983919at2759"/>
<protein>
    <submittedName>
        <fullName evidence="2">Similar to Uncharacterized hemerythrin-like protein C869.06c acc. no. Q9URY9</fullName>
    </submittedName>
</protein>
<dbReference type="EMBL" id="HF936108">
    <property type="protein sequence ID" value="CCX14984.1"/>
    <property type="molecule type" value="Genomic_DNA"/>
</dbReference>
<proteinExistence type="predicted"/>
<feature type="domain" description="Hemerythrin-like" evidence="1">
    <location>
        <begin position="33"/>
        <end position="150"/>
    </location>
</feature>
<dbReference type="Pfam" id="PF01814">
    <property type="entry name" value="Hemerythrin"/>
    <property type="match status" value="1"/>
</dbReference>
<dbReference type="PANTHER" id="PTHR35585:SF1">
    <property type="entry name" value="HHE DOMAIN PROTEIN (AFU_ORTHOLOGUE AFUA_4G00730)"/>
    <property type="match status" value="1"/>
</dbReference>
<dbReference type="STRING" id="1076935.U4LG75"/>
<dbReference type="eggNOG" id="ENOG502S054">
    <property type="taxonomic scope" value="Eukaryota"/>
</dbReference>
<dbReference type="Proteomes" id="UP000018144">
    <property type="component" value="Unassembled WGS sequence"/>
</dbReference>
<dbReference type="Gene3D" id="1.20.120.520">
    <property type="entry name" value="nmb1532 protein domain like"/>
    <property type="match status" value="1"/>
</dbReference>
<dbReference type="PANTHER" id="PTHR35585">
    <property type="entry name" value="HHE DOMAIN PROTEIN (AFU_ORTHOLOGUE AFUA_4G00730)"/>
    <property type="match status" value="1"/>
</dbReference>
<organism evidence="2 3">
    <name type="scientific">Pyronema omphalodes (strain CBS 100304)</name>
    <name type="common">Pyronema confluens</name>
    <dbReference type="NCBI Taxonomy" id="1076935"/>
    <lineage>
        <taxon>Eukaryota</taxon>
        <taxon>Fungi</taxon>
        <taxon>Dikarya</taxon>
        <taxon>Ascomycota</taxon>
        <taxon>Pezizomycotina</taxon>
        <taxon>Pezizomycetes</taxon>
        <taxon>Pezizales</taxon>
        <taxon>Pyronemataceae</taxon>
        <taxon>Pyronema</taxon>
    </lineage>
</organism>
<evidence type="ECO:0000313" key="3">
    <source>
        <dbReference type="Proteomes" id="UP000018144"/>
    </source>
</evidence>
<name>U4LG75_PYROM</name>
<dbReference type="OMA" id="IEDMFDQ"/>
<evidence type="ECO:0000313" key="2">
    <source>
        <dbReference type="EMBL" id="CCX14984.1"/>
    </source>
</evidence>
<sequence length="225" mass="25345">MLAARTIRTAARINTLTPLILARGLAASHLSSLTDAIKHDHRELETYFSNILNAKDNDTKVRWQNQLVWELSRHAVGEELVVYPAMDKYISNGTAVADKDRAAHQKVKIILQDFQAMDPSDPQFEPTLKTIIADLKQHIQDEELHDIPLLEKALANNLVESAELAKSFERTKMFTPTRSHPAAPNKPPFETAVGLMTAPMDKIRDMFAKFPREDTLGRRVPENAT</sequence>
<dbReference type="InterPro" id="IPR012312">
    <property type="entry name" value="Hemerythrin-like"/>
</dbReference>
<evidence type="ECO:0000259" key="1">
    <source>
        <dbReference type="Pfam" id="PF01814"/>
    </source>
</evidence>
<accession>U4LG75</accession>
<reference evidence="2 3" key="1">
    <citation type="journal article" date="2013" name="PLoS Genet.">
        <title>The genome and development-dependent transcriptomes of Pyronema confluens: a window into fungal evolution.</title>
        <authorList>
            <person name="Traeger S."/>
            <person name="Altegoer F."/>
            <person name="Freitag M."/>
            <person name="Gabaldon T."/>
            <person name="Kempken F."/>
            <person name="Kumar A."/>
            <person name="Marcet-Houben M."/>
            <person name="Poggeler S."/>
            <person name="Stajich J.E."/>
            <person name="Nowrousian M."/>
        </authorList>
    </citation>
    <scope>NUCLEOTIDE SEQUENCE [LARGE SCALE GENOMIC DNA]</scope>
    <source>
        <strain evidence="3">CBS 100304</strain>
        <tissue evidence="2">Vegetative mycelium</tissue>
    </source>
</reference>
<dbReference type="AlphaFoldDB" id="U4LG75"/>
<keyword evidence="3" id="KW-1185">Reference proteome</keyword>